<protein>
    <submittedName>
        <fullName evidence="1">Uncharacterized protein</fullName>
    </submittedName>
</protein>
<proteinExistence type="predicted"/>
<evidence type="ECO:0000313" key="2">
    <source>
        <dbReference type="Proteomes" id="UP000221947"/>
    </source>
</evidence>
<dbReference type="EMBL" id="KR052480">
    <property type="protein sequence ID" value="AKF12564.1"/>
    <property type="molecule type" value="Genomic_DNA"/>
</dbReference>
<sequence length="57" mass="6689">MTEYDHIELRKFAVDRALDYHRATMPWDNRSVIHTATVIEHYLLTGKILGTDDTTQK</sequence>
<organism evidence="1 2">
    <name type="scientific">Sinorhizobium phage phiM7</name>
    <dbReference type="NCBI Taxonomy" id="1647403"/>
    <lineage>
        <taxon>Viruses</taxon>
        <taxon>Duplodnaviria</taxon>
        <taxon>Heunggongvirae</taxon>
        <taxon>Uroviricota</taxon>
        <taxon>Caudoviricetes</taxon>
        <taxon>Emdodecavirus</taxon>
        <taxon>Emdodecavirus M7</taxon>
    </lineage>
</organism>
<reference evidence="1 2" key="1">
    <citation type="submission" date="2015-04" db="EMBL/GenBank/DDBJ databases">
        <authorList>
            <person name="Schouten J.T."/>
            <person name="Crockett J.T."/>
            <person name="Hodson T.S."/>
            <person name="Hyde J.R."/>
            <person name="Smith T.A."/>
            <person name="Merrill B.D."/>
            <person name="Crook M.B."/>
            <person name="Griffitts J.S."/>
            <person name="Burnett S.H."/>
            <person name="Grose J.H."/>
            <person name="Breakwell D.P."/>
        </authorList>
    </citation>
    <scope>NUCLEOTIDE SEQUENCE [LARGE SCALE GENOMIC DNA]</scope>
</reference>
<gene>
    <name evidence="1" type="ORF">PHIM7_16</name>
</gene>
<evidence type="ECO:0000313" key="1">
    <source>
        <dbReference type="EMBL" id="AKF12564.1"/>
    </source>
</evidence>
<dbReference type="Proteomes" id="UP000221947">
    <property type="component" value="Segment"/>
</dbReference>
<name>A0A0F6WBJ8_9CAUD</name>
<accession>A0A0F6WBJ8</accession>
<keyword evidence="2" id="KW-1185">Reference proteome</keyword>